<accession>A0A4Z2IZF5</accession>
<evidence type="ECO:0000313" key="2">
    <source>
        <dbReference type="Proteomes" id="UP000314294"/>
    </source>
</evidence>
<dbReference type="Proteomes" id="UP000314294">
    <property type="component" value="Unassembled WGS sequence"/>
</dbReference>
<dbReference type="AlphaFoldDB" id="A0A4Z2IZF5"/>
<sequence>MTHGKNSRKTPLPSHETVLSTLQEGIPLSSDINNIPNIRPATCNIIPHHHFKARVVSLMSNRCNGCLRDAVVVVVGRRCVREHRNEAALCGAAGTRRRRRGRRHLDVSRDGHAAALLGKEAGPIGVQVLVKLIAVHLTQKLCLTQLV</sequence>
<organism evidence="1 2">
    <name type="scientific">Liparis tanakae</name>
    <name type="common">Tanaka's snailfish</name>
    <dbReference type="NCBI Taxonomy" id="230148"/>
    <lineage>
        <taxon>Eukaryota</taxon>
        <taxon>Metazoa</taxon>
        <taxon>Chordata</taxon>
        <taxon>Craniata</taxon>
        <taxon>Vertebrata</taxon>
        <taxon>Euteleostomi</taxon>
        <taxon>Actinopterygii</taxon>
        <taxon>Neopterygii</taxon>
        <taxon>Teleostei</taxon>
        <taxon>Neoteleostei</taxon>
        <taxon>Acanthomorphata</taxon>
        <taxon>Eupercaria</taxon>
        <taxon>Perciformes</taxon>
        <taxon>Cottioidei</taxon>
        <taxon>Cottales</taxon>
        <taxon>Liparidae</taxon>
        <taxon>Liparis</taxon>
    </lineage>
</organism>
<dbReference type="EMBL" id="SRLO01000038">
    <property type="protein sequence ID" value="TNN82583.1"/>
    <property type="molecule type" value="Genomic_DNA"/>
</dbReference>
<protein>
    <submittedName>
        <fullName evidence="1">Uncharacterized protein</fullName>
    </submittedName>
</protein>
<name>A0A4Z2IZF5_9TELE</name>
<comment type="caution">
    <text evidence="1">The sequence shown here is derived from an EMBL/GenBank/DDBJ whole genome shotgun (WGS) entry which is preliminary data.</text>
</comment>
<proteinExistence type="predicted"/>
<evidence type="ECO:0000313" key="1">
    <source>
        <dbReference type="EMBL" id="TNN82583.1"/>
    </source>
</evidence>
<reference evidence="1 2" key="1">
    <citation type="submission" date="2019-03" db="EMBL/GenBank/DDBJ databases">
        <title>First draft genome of Liparis tanakae, snailfish: a comprehensive survey of snailfish specific genes.</title>
        <authorList>
            <person name="Kim W."/>
            <person name="Song I."/>
            <person name="Jeong J.-H."/>
            <person name="Kim D."/>
            <person name="Kim S."/>
            <person name="Ryu S."/>
            <person name="Song J.Y."/>
            <person name="Lee S.K."/>
        </authorList>
    </citation>
    <scope>NUCLEOTIDE SEQUENCE [LARGE SCALE GENOMIC DNA]</scope>
    <source>
        <tissue evidence="1">Muscle</tissue>
    </source>
</reference>
<gene>
    <name evidence="1" type="ORF">EYF80_007101</name>
</gene>
<keyword evidence="2" id="KW-1185">Reference proteome</keyword>